<dbReference type="EMBL" id="JBEUOH010000022">
    <property type="protein sequence ID" value="KAL0868135.1"/>
    <property type="molecule type" value="Genomic_DNA"/>
</dbReference>
<feature type="transmembrane region" description="Helical" evidence="1">
    <location>
        <begin position="480"/>
        <end position="497"/>
    </location>
</feature>
<organism evidence="3 4">
    <name type="scientific">Loxostege sticticalis</name>
    <name type="common">Beet webworm moth</name>
    <dbReference type="NCBI Taxonomy" id="481309"/>
    <lineage>
        <taxon>Eukaryota</taxon>
        <taxon>Metazoa</taxon>
        <taxon>Ecdysozoa</taxon>
        <taxon>Arthropoda</taxon>
        <taxon>Hexapoda</taxon>
        <taxon>Insecta</taxon>
        <taxon>Pterygota</taxon>
        <taxon>Neoptera</taxon>
        <taxon>Endopterygota</taxon>
        <taxon>Lepidoptera</taxon>
        <taxon>Glossata</taxon>
        <taxon>Ditrysia</taxon>
        <taxon>Pyraloidea</taxon>
        <taxon>Crambidae</taxon>
        <taxon>Pyraustinae</taxon>
        <taxon>Loxostege</taxon>
    </lineage>
</organism>
<sequence>MNRKCICVCAHTYALQYVFRNEQFYSMPRLFHLDHYEECLAARGVYCVGSFELAPDEPRHQLYQLMEHYSSNWVDHFNHTRLHRGLCVSRRCSEGPDEDQTADLHTQPLGAWFASCVNASTMSSYNLSARLYHLDYCERGTGAVRADPEPLSASERAFAGVLAALLALAAVSTVLDVTLSDHAKKSLSWALSWSLRGSWKSLLAAPPSAGVDLAALDGLRVLGMLCFIIEHVCWLNTLTYIVNTRQVEQMRRETDAMLMSNSTLMVQAFFLMSAFLLANKLLQQRRRQQRIAFFSTFAETMVNRVVRMSPTYFFVVWFAASWWPRGGSGPLWAPLVAGESAVCQRKWWTHLLYLNNLLYADDKCLIQTWYLAADMQLYATALLLTLAMWKLRRAAVYVLTSLLVVSVVTVFGLAYAWHLVPTYVLHRPEAVRALYNGDLSFNLLYQSPVGNAPGTLVGLLLAHLHHTLLDSNIRLSEYRWFRWAAWWSPWLALWWVASSPRLVGAGPPAPAAAAALAATERAVFALLVATALLGAMHGVNSPVRSVLSWRGWAVLARLSFGALLLHMLINKSLLASQLAATHLGRTTVILEWFGVAVASYMAAMPLALLVEIPVQRLYRALRAPRAAPAPAQAGAAQEKADVAS</sequence>
<gene>
    <name evidence="3" type="ORF">ABMA27_008758</name>
</gene>
<feature type="domain" description="Acyltransferase 3" evidence="2">
    <location>
        <begin position="214"/>
        <end position="605"/>
    </location>
</feature>
<feature type="transmembrane region" description="Helical" evidence="1">
    <location>
        <begin position="262"/>
        <end position="282"/>
    </location>
</feature>
<dbReference type="PANTHER" id="PTHR11161">
    <property type="entry name" value="O-ACYLTRANSFERASE"/>
    <property type="match status" value="1"/>
</dbReference>
<keyword evidence="1" id="KW-1133">Transmembrane helix</keyword>
<dbReference type="Proteomes" id="UP001549920">
    <property type="component" value="Unassembled WGS sequence"/>
</dbReference>
<evidence type="ECO:0000259" key="2">
    <source>
        <dbReference type="Pfam" id="PF01757"/>
    </source>
</evidence>
<name>A0ABR3HCI4_LOXSC</name>
<accession>A0ABR3HCI4</accession>
<evidence type="ECO:0000313" key="3">
    <source>
        <dbReference type="EMBL" id="KAL0868135.1"/>
    </source>
</evidence>
<feature type="transmembrane region" description="Helical" evidence="1">
    <location>
        <begin position="396"/>
        <end position="417"/>
    </location>
</feature>
<evidence type="ECO:0000313" key="4">
    <source>
        <dbReference type="Proteomes" id="UP001549920"/>
    </source>
</evidence>
<feature type="transmembrane region" description="Helical" evidence="1">
    <location>
        <begin position="509"/>
        <end position="535"/>
    </location>
</feature>
<feature type="transmembrane region" description="Helical" evidence="1">
    <location>
        <begin position="157"/>
        <end position="179"/>
    </location>
</feature>
<comment type="caution">
    <text evidence="3">The sequence shown here is derived from an EMBL/GenBank/DDBJ whole genome shotgun (WGS) entry which is preliminary data.</text>
</comment>
<dbReference type="Pfam" id="PF01757">
    <property type="entry name" value="Acyl_transf_3"/>
    <property type="match status" value="1"/>
</dbReference>
<protein>
    <recommendedName>
        <fullName evidence="2">Acyltransferase 3 domain-containing protein</fullName>
    </recommendedName>
</protein>
<keyword evidence="1" id="KW-0812">Transmembrane</keyword>
<dbReference type="PANTHER" id="PTHR11161:SF22">
    <property type="entry name" value="ACYLTRANSFERASE 3 DOMAIN-CONTAINING PROTEIN-RELATED"/>
    <property type="match status" value="1"/>
</dbReference>
<feature type="transmembrane region" description="Helical" evidence="1">
    <location>
        <begin position="449"/>
        <end position="468"/>
    </location>
</feature>
<reference evidence="3 4" key="1">
    <citation type="submission" date="2024-06" db="EMBL/GenBank/DDBJ databases">
        <title>A chromosome-level genome assembly of beet webworm, Loxostege sticticalis.</title>
        <authorList>
            <person name="Zhang Y."/>
        </authorList>
    </citation>
    <scope>NUCLEOTIDE SEQUENCE [LARGE SCALE GENOMIC DNA]</scope>
    <source>
        <strain evidence="3">AQ026</strain>
        <tissue evidence="3">Whole body</tissue>
    </source>
</reference>
<evidence type="ECO:0000256" key="1">
    <source>
        <dbReference type="SAM" id="Phobius"/>
    </source>
</evidence>
<proteinExistence type="predicted"/>
<keyword evidence="1" id="KW-0472">Membrane</keyword>
<feature type="transmembrane region" description="Helical" evidence="1">
    <location>
        <begin position="221"/>
        <end position="242"/>
    </location>
</feature>
<feature type="transmembrane region" description="Helical" evidence="1">
    <location>
        <begin position="589"/>
        <end position="610"/>
    </location>
</feature>
<feature type="transmembrane region" description="Helical" evidence="1">
    <location>
        <begin position="547"/>
        <end position="569"/>
    </location>
</feature>
<dbReference type="InterPro" id="IPR052728">
    <property type="entry name" value="O2_lipid_transport_reg"/>
</dbReference>
<keyword evidence="4" id="KW-1185">Reference proteome</keyword>
<feature type="transmembrane region" description="Helical" evidence="1">
    <location>
        <begin position="369"/>
        <end position="389"/>
    </location>
</feature>
<dbReference type="InterPro" id="IPR002656">
    <property type="entry name" value="Acyl_transf_3_dom"/>
</dbReference>